<proteinExistence type="predicted"/>
<dbReference type="AlphaFoldDB" id="A0A6N2T3W6"/>
<reference evidence="1" key="1">
    <citation type="submission" date="2019-11" db="EMBL/GenBank/DDBJ databases">
        <authorList>
            <person name="Feng L."/>
        </authorList>
    </citation>
    <scope>NUCLEOTIDE SEQUENCE</scope>
    <source>
        <strain evidence="1">AMuciniphilaLFYP55</strain>
    </source>
</reference>
<protein>
    <submittedName>
        <fullName evidence="1">Uncharacterized protein</fullName>
    </submittedName>
</protein>
<accession>A0A6N2T3W6</accession>
<gene>
    <name evidence="1" type="ORF">AMLFYP55_02393</name>
</gene>
<name>A0A6N2T3W6_9BACT</name>
<dbReference type="EMBL" id="CACRSS010000004">
    <property type="protein sequence ID" value="VYS99171.1"/>
    <property type="molecule type" value="Genomic_DNA"/>
</dbReference>
<sequence length="114" mass="13121">MTTQIPHAVDIAIPYQGNAPRSSYPLVHTFRFRDAIYEAGIETHDMQGVPLKVYNMEKTLVDVFRFRNRVGMDVFLEALKMYANNHPVNLPLIHEYAALRGVTRTIMPYLETLV</sequence>
<organism evidence="1">
    <name type="scientific">Akkermansia muciniphila</name>
    <dbReference type="NCBI Taxonomy" id="239935"/>
    <lineage>
        <taxon>Bacteria</taxon>
        <taxon>Pseudomonadati</taxon>
        <taxon>Verrucomicrobiota</taxon>
        <taxon>Verrucomicrobiia</taxon>
        <taxon>Verrucomicrobiales</taxon>
        <taxon>Akkermansiaceae</taxon>
        <taxon>Akkermansia</taxon>
    </lineage>
</organism>
<evidence type="ECO:0000313" key="1">
    <source>
        <dbReference type="EMBL" id="VYS99171.1"/>
    </source>
</evidence>